<feature type="transmembrane region" description="Helical" evidence="1">
    <location>
        <begin position="153"/>
        <end position="170"/>
    </location>
</feature>
<feature type="transmembrane region" description="Helical" evidence="1">
    <location>
        <begin position="213"/>
        <end position="233"/>
    </location>
</feature>
<reference evidence="3 4" key="1">
    <citation type="submission" date="2017-11" db="EMBL/GenBank/DDBJ databases">
        <title>Draft Genome Sequence of Methylobacter psychrotolerans Sph1T, an Obligate Methanotroph from Low-Temperature Environments.</title>
        <authorList>
            <person name="Oshkin I.Y."/>
            <person name="Miroshnikov K."/>
            <person name="Belova S.E."/>
            <person name="Korzhenkov A."/>
            <person name="Toshchakov S.V."/>
            <person name="Dedysh S.N."/>
        </authorList>
    </citation>
    <scope>NUCLEOTIDE SEQUENCE [LARGE SCALE GENOMIC DNA]</scope>
    <source>
        <strain evidence="3 4">Sph1</strain>
    </source>
</reference>
<dbReference type="Proteomes" id="UP000237423">
    <property type="component" value="Unassembled WGS sequence"/>
</dbReference>
<keyword evidence="1" id="KW-0812">Transmembrane</keyword>
<accession>A0A2S5CMU5</accession>
<organism evidence="3 4">
    <name type="scientific">Methylovulum psychrotolerans</name>
    <dbReference type="NCBI Taxonomy" id="1704499"/>
    <lineage>
        <taxon>Bacteria</taxon>
        <taxon>Pseudomonadati</taxon>
        <taxon>Pseudomonadota</taxon>
        <taxon>Gammaproteobacteria</taxon>
        <taxon>Methylococcales</taxon>
        <taxon>Methylococcaceae</taxon>
        <taxon>Methylovulum</taxon>
    </lineage>
</organism>
<protein>
    <recommendedName>
        <fullName evidence="2">Acyltransferase 3 domain-containing protein</fullName>
    </recommendedName>
</protein>
<keyword evidence="1" id="KW-1133">Transmembrane helix</keyword>
<dbReference type="GO" id="GO:0016747">
    <property type="term" value="F:acyltransferase activity, transferring groups other than amino-acyl groups"/>
    <property type="evidence" value="ECO:0007669"/>
    <property type="project" value="InterPro"/>
</dbReference>
<dbReference type="InterPro" id="IPR002656">
    <property type="entry name" value="Acyl_transf_3_dom"/>
</dbReference>
<comment type="caution">
    <text evidence="3">The sequence shown here is derived from an EMBL/GenBank/DDBJ whole genome shotgun (WGS) entry which is preliminary data.</text>
</comment>
<evidence type="ECO:0000313" key="3">
    <source>
        <dbReference type="EMBL" id="POZ52104.1"/>
    </source>
</evidence>
<proteinExistence type="predicted"/>
<feature type="transmembrane region" description="Helical" evidence="1">
    <location>
        <begin position="253"/>
        <end position="271"/>
    </location>
</feature>
<feature type="transmembrane region" description="Helical" evidence="1">
    <location>
        <begin position="324"/>
        <end position="343"/>
    </location>
</feature>
<feature type="domain" description="Acyltransferase 3" evidence="2">
    <location>
        <begin position="9"/>
        <end position="342"/>
    </location>
</feature>
<evidence type="ECO:0000256" key="1">
    <source>
        <dbReference type="SAM" id="Phobius"/>
    </source>
</evidence>
<feature type="transmembrane region" description="Helical" evidence="1">
    <location>
        <begin position="60"/>
        <end position="77"/>
    </location>
</feature>
<evidence type="ECO:0000259" key="2">
    <source>
        <dbReference type="Pfam" id="PF01757"/>
    </source>
</evidence>
<feature type="transmembrane region" description="Helical" evidence="1">
    <location>
        <begin position="176"/>
        <end position="201"/>
    </location>
</feature>
<evidence type="ECO:0000313" key="4">
    <source>
        <dbReference type="Proteomes" id="UP000237423"/>
    </source>
</evidence>
<dbReference type="EMBL" id="PGFZ01000004">
    <property type="protein sequence ID" value="POZ52104.1"/>
    <property type="molecule type" value="Genomic_DNA"/>
</dbReference>
<keyword evidence="1" id="KW-0472">Membrane</keyword>
<gene>
    <name evidence="3" type="ORF">AADEFJLK_02326</name>
</gene>
<sequence length="366" mass="41622">MTAKQCHFYWLDWVRFIAAFMVVAIHARGGVWLDWGRLQAGSRTLLSAIFFAVTRAGTEWVLVFFILSGFLVGGKLIERLENNTFDLRVYMIDRITRIWVPLLPAHIWAAYVAYMAEKSLSWRELFGSLIGLQGIFTRAFAENYPLWSLAYEIWFYFLGGCLAIWLRSASRLRILAGFGIVVGMAIFTQLNVVFLFAWILGASTYWMCHEKSNTGLGVLGCFLIVVGFALSQVRSASVSVDLSAWLQYVPSSNVAMLVLSLGIALVFPILTQLRPKSKFGGQINAVGGKFAAFSYTLYLTHYPSLYLWEHYMPGRYDAIDCQSALWYGLRIVSCLILGWLFYLPFERQTPQVRNVLMSIKYGNQKM</sequence>
<feature type="transmembrane region" description="Helical" evidence="1">
    <location>
        <begin position="98"/>
        <end position="116"/>
    </location>
</feature>
<dbReference type="RefSeq" id="WP_170065095.1">
    <property type="nucleotide sequence ID" value="NZ_PGFZ01000004.1"/>
</dbReference>
<name>A0A2S5CMU5_9GAMM</name>
<feature type="transmembrane region" description="Helical" evidence="1">
    <location>
        <begin position="7"/>
        <end position="27"/>
    </location>
</feature>
<dbReference type="AlphaFoldDB" id="A0A2S5CMU5"/>
<dbReference type="Pfam" id="PF01757">
    <property type="entry name" value="Acyl_transf_3"/>
    <property type="match status" value="1"/>
</dbReference>